<evidence type="ECO:0000256" key="7">
    <source>
        <dbReference type="ARBA" id="ARBA00023136"/>
    </source>
</evidence>
<dbReference type="Pfam" id="PF07715">
    <property type="entry name" value="Plug"/>
    <property type="match status" value="1"/>
</dbReference>
<keyword evidence="5" id="KW-0732">Signal</keyword>
<keyword evidence="3 10" id="KW-1134">Transmembrane beta strand</keyword>
<evidence type="ECO:0000313" key="15">
    <source>
        <dbReference type="Proteomes" id="UP001484239"/>
    </source>
</evidence>
<keyword evidence="8 14" id="KW-0675">Receptor</keyword>
<organism evidence="14 15">
    <name type="scientific">Gaopeijia maritima</name>
    <dbReference type="NCBI Taxonomy" id="3119007"/>
    <lineage>
        <taxon>Bacteria</taxon>
        <taxon>Pseudomonadati</taxon>
        <taxon>Gemmatimonadota</taxon>
        <taxon>Longimicrobiia</taxon>
        <taxon>Gaopeijiales</taxon>
        <taxon>Gaopeijiaceae</taxon>
        <taxon>Gaopeijia</taxon>
    </lineage>
</organism>
<comment type="subcellular location">
    <subcellularLocation>
        <location evidence="1 10">Cell outer membrane</location>
        <topology evidence="1 10">Multi-pass membrane protein</topology>
    </subcellularLocation>
</comment>
<gene>
    <name evidence="14" type="ORF">WI372_08410</name>
</gene>
<dbReference type="InterPro" id="IPR037066">
    <property type="entry name" value="Plug_dom_sf"/>
</dbReference>
<feature type="domain" description="TonB-dependent receptor plug" evidence="13">
    <location>
        <begin position="68"/>
        <end position="168"/>
    </location>
</feature>
<evidence type="ECO:0000256" key="11">
    <source>
        <dbReference type="RuleBase" id="RU003357"/>
    </source>
</evidence>
<evidence type="ECO:0000256" key="6">
    <source>
        <dbReference type="ARBA" id="ARBA00023077"/>
    </source>
</evidence>
<comment type="similarity">
    <text evidence="10 11">Belongs to the TonB-dependent receptor family.</text>
</comment>
<proteinExistence type="inferred from homology"/>
<dbReference type="InterPro" id="IPR039426">
    <property type="entry name" value="TonB-dep_rcpt-like"/>
</dbReference>
<dbReference type="Gene3D" id="2.40.170.20">
    <property type="entry name" value="TonB-dependent receptor, beta-barrel domain"/>
    <property type="match status" value="1"/>
</dbReference>
<keyword evidence="2 10" id="KW-0813">Transport</keyword>
<evidence type="ECO:0000256" key="5">
    <source>
        <dbReference type="ARBA" id="ARBA00022729"/>
    </source>
</evidence>
<protein>
    <submittedName>
        <fullName evidence="14">TonB-dependent receptor</fullName>
    </submittedName>
</protein>
<dbReference type="SUPFAM" id="SSF56935">
    <property type="entry name" value="Porins"/>
    <property type="match status" value="1"/>
</dbReference>
<evidence type="ECO:0000256" key="3">
    <source>
        <dbReference type="ARBA" id="ARBA00022452"/>
    </source>
</evidence>
<feature type="domain" description="TonB-dependent receptor-like beta-barrel" evidence="12">
    <location>
        <begin position="201"/>
        <end position="504"/>
    </location>
</feature>
<keyword evidence="9 10" id="KW-0998">Cell outer membrane</keyword>
<dbReference type="Proteomes" id="UP001484239">
    <property type="component" value="Unassembled WGS sequence"/>
</dbReference>
<dbReference type="EMBL" id="JBBHLI010000004">
    <property type="protein sequence ID" value="MEK9500996.1"/>
    <property type="molecule type" value="Genomic_DNA"/>
</dbReference>
<dbReference type="Pfam" id="PF00593">
    <property type="entry name" value="TonB_dep_Rec_b-barrel"/>
    <property type="match status" value="1"/>
</dbReference>
<dbReference type="PROSITE" id="PS52016">
    <property type="entry name" value="TONB_DEPENDENT_REC_3"/>
    <property type="match status" value="1"/>
</dbReference>
<evidence type="ECO:0000256" key="9">
    <source>
        <dbReference type="ARBA" id="ARBA00023237"/>
    </source>
</evidence>
<dbReference type="InterPro" id="IPR036942">
    <property type="entry name" value="Beta-barrel_TonB_sf"/>
</dbReference>
<keyword evidence="4 10" id="KW-0812">Transmembrane</keyword>
<name>A0ABU9E8C8_9BACT</name>
<evidence type="ECO:0000259" key="12">
    <source>
        <dbReference type="Pfam" id="PF00593"/>
    </source>
</evidence>
<comment type="caution">
    <text evidence="14">The sequence shown here is derived from an EMBL/GenBank/DDBJ whole genome shotgun (WGS) entry which is preliminary data.</text>
</comment>
<evidence type="ECO:0000256" key="10">
    <source>
        <dbReference type="PROSITE-ProRule" id="PRU01360"/>
    </source>
</evidence>
<evidence type="ECO:0000256" key="4">
    <source>
        <dbReference type="ARBA" id="ARBA00022692"/>
    </source>
</evidence>
<evidence type="ECO:0000313" key="14">
    <source>
        <dbReference type="EMBL" id="MEK9500996.1"/>
    </source>
</evidence>
<dbReference type="InterPro" id="IPR012910">
    <property type="entry name" value="Plug_dom"/>
</dbReference>
<evidence type="ECO:0000256" key="1">
    <source>
        <dbReference type="ARBA" id="ARBA00004571"/>
    </source>
</evidence>
<dbReference type="PANTHER" id="PTHR30069">
    <property type="entry name" value="TONB-DEPENDENT OUTER MEMBRANE RECEPTOR"/>
    <property type="match status" value="1"/>
</dbReference>
<dbReference type="RefSeq" id="WP_405276952.1">
    <property type="nucleotide sequence ID" value="NZ_JBBHLI010000004.1"/>
</dbReference>
<evidence type="ECO:0000259" key="13">
    <source>
        <dbReference type="Pfam" id="PF07715"/>
    </source>
</evidence>
<sequence length="623" mass="64971">MTPRSFAALPIPTVRHTLRTALAGAVAWGVLAPSHPLQAQTPRGDAVVEIEGLAVSVASRLRGEGPARAITVLDRATLLELPVTTVAEALDWAAGVDLQPRSAAQADVAVRGGTAEQVLVLVDGVPMSDAQTGHFDLDLAIPLADIERIEVLRGAASAVHGADAVGGVINVVTRPPGGAPSGTVEVEGGTFGRIAGGVRMNGRLGGWSVAGSARLDRSDGHRAGTDHDLRLGHLAVAGGLAGGVASLRLGVAARDFGADGFYAPFPSYEETRTRTAAARWARALGTVSLEVAAHARQHGDDFVLRRGDPAFYQNIHTSLQTGLDVTLRAAPGVWVWAVGATGGRDDLESTNLGDRAADRGAVFGEVGWNGSAARVQGGLRLDAREGFAPAWAPSVSASFTPAANVGVRASVARSFRAPTWTDRFYEDPANRGDPDLAVETAWSSELGMDWTSAVGVRLRATGFLREARDLIDYARPADGPDDAVWQTRNVASASFRGVEFEVDGIAVGPAAVDGSLELLDLASDDAGDFISKYALRPLTRTALLGVRVPFGDAVSLGLRVANRRRTDEADRTTADLRLEARVGSSRLWVDATNLGDATWLDVSGLPAPGRALRTGVSMAFGGG</sequence>
<reference evidence="14 15" key="1">
    <citation type="submission" date="2024-02" db="EMBL/GenBank/DDBJ databases">
        <title>A novel Gemmatimonadota bacterium.</title>
        <authorList>
            <person name="Du Z.-J."/>
            <person name="Ye Y.-Q."/>
        </authorList>
    </citation>
    <scope>NUCLEOTIDE SEQUENCE [LARGE SCALE GENOMIC DNA]</scope>
    <source>
        <strain evidence="14 15">DH-20</strain>
    </source>
</reference>
<evidence type="ECO:0000256" key="8">
    <source>
        <dbReference type="ARBA" id="ARBA00023170"/>
    </source>
</evidence>
<accession>A0ABU9E8C8</accession>
<dbReference type="PANTHER" id="PTHR30069:SF29">
    <property type="entry name" value="HEMOGLOBIN AND HEMOGLOBIN-HAPTOGLOBIN-BINDING PROTEIN 1-RELATED"/>
    <property type="match status" value="1"/>
</dbReference>
<dbReference type="InterPro" id="IPR000531">
    <property type="entry name" value="Beta-barrel_TonB"/>
</dbReference>
<keyword evidence="6 11" id="KW-0798">TonB box</keyword>
<keyword evidence="7 10" id="KW-0472">Membrane</keyword>
<evidence type="ECO:0000256" key="2">
    <source>
        <dbReference type="ARBA" id="ARBA00022448"/>
    </source>
</evidence>
<keyword evidence="15" id="KW-1185">Reference proteome</keyword>
<dbReference type="Gene3D" id="2.170.130.10">
    <property type="entry name" value="TonB-dependent receptor, plug domain"/>
    <property type="match status" value="1"/>
</dbReference>